<feature type="compositionally biased region" description="Basic and acidic residues" evidence="2">
    <location>
        <begin position="1"/>
        <end position="24"/>
    </location>
</feature>
<dbReference type="PANTHER" id="PTHR46810:SF1">
    <property type="entry name" value="INACTIVE POLYGLYCYLASE TTLL10"/>
    <property type="match status" value="1"/>
</dbReference>
<feature type="region of interest" description="Disordered" evidence="2">
    <location>
        <begin position="1"/>
        <end position="46"/>
    </location>
</feature>
<proteinExistence type="predicted"/>
<name>A0ABP0H2G0_CLALP</name>
<feature type="compositionally biased region" description="Polar residues" evidence="2">
    <location>
        <begin position="977"/>
        <end position="1000"/>
    </location>
</feature>
<feature type="region of interest" description="Disordered" evidence="2">
    <location>
        <begin position="977"/>
        <end position="1002"/>
    </location>
</feature>
<feature type="region of interest" description="Disordered" evidence="2">
    <location>
        <begin position="1017"/>
        <end position="1118"/>
    </location>
</feature>
<feature type="compositionally biased region" description="Low complexity" evidence="2">
    <location>
        <begin position="549"/>
        <end position="560"/>
    </location>
</feature>
<feature type="compositionally biased region" description="Acidic residues" evidence="2">
    <location>
        <begin position="25"/>
        <end position="37"/>
    </location>
</feature>
<dbReference type="Gene3D" id="3.30.470.20">
    <property type="entry name" value="ATP-grasp fold, B domain"/>
    <property type="match status" value="1"/>
</dbReference>
<evidence type="ECO:0000313" key="4">
    <source>
        <dbReference type="Proteomes" id="UP001642483"/>
    </source>
</evidence>
<evidence type="ECO:0008006" key="5">
    <source>
        <dbReference type="Google" id="ProtNLM"/>
    </source>
</evidence>
<reference evidence="3 4" key="1">
    <citation type="submission" date="2024-02" db="EMBL/GenBank/DDBJ databases">
        <authorList>
            <person name="Daric V."/>
            <person name="Darras S."/>
        </authorList>
    </citation>
    <scope>NUCLEOTIDE SEQUENCE [LARGE SCALE GENOMIC DNA]</scope>
</reference>
<sequence>METEDIKEIPEKSVLPEKEKKSISYDEEEEEDVDENEAPNVVSHSRRRYSRKPKAFFYIGGNNGTHMVEENLTTLGWERIHDKNREDFKLKWCEIKAHNNYHCFREGEQLCYQIPNNKLLTTKIGLLTSLREYDRVMNKVKKGKPKIMRYQDFLPESYRLDVKDEREMFFDNYVDGEIWISKPTGLNQGKGIYLIRSQEDIVKIQEKIADVEEDVQNSRKLPFKIPMARIVQRYVTNPLLLEGRKFDVRNYFLIACTNPLVVFYRDGYCRLTCMPYDHYSTDLTGHLTNQFMQKKSPLYEELKEDTVWSMDRFNDYVNENFQEKYELPEDWVHIVLKRRCQQIILHCFQAVRHKLECRLGFFDLIGCDFLVDDNFKISLLEMNCNPALHTNCEVLREVMPDLVSETLKISLEIFEKANKRERIMPLTSQRNFALLYNGDIIEAAERRERLQSAAEARRRARSAQRRKRFVPGQFVYRRSLTNCQTSTTSSSTTTTANNATSSNSQPSPSTWNSVSSSATSTSNSSPVVTSTMPYRPLNLPSSTVTALTSSSQQRVVQSKSTPNVSLKPFYAGGSVSTTRPYSAPRVNRKYAQVESRISTNSNIRPAENFKRENEQQQNNTGNMSISKPVSYAQKARSVSLAPRRNEIMENEQILNELDASVIEDGVGGDLRDQLGVLERDNLFDQILEEDEKVDVGETDMEDDEDELLLLSESESPELIRRPSAKLPPNYHSRSVNGSISLANGISTSPRFSQLNQATMRKKVSRIASFSVRGSSELPLPSVGVAHSSPRPALDHAQRVHYRAPTTVRVRQSLQATTCTLDIGPKSRRGLVAVSMGGRLIPPGANDKPNAINRKLNSLTRLKLINGNQKHIDDEIGDVPSALLYLSNTHVQAQCGNADQETRKTITGGAFPAGGCGMVSIQARHHQQAPLAQMLKTLQNQGKSQLSDSFTQTTRSKISYGGEEKVIWRLRSRVTENSQKVVSDGSVSPTSQRDASKSQKVTLKVPVVTQSPGIVSPRRLVEPIKRNANVHKKSSLPAAGKSKTRNNNGDVKEFSNISQDTSEETSSGMEHITSTAEKPSALSKVVAVATAAPTHSRSQNESKPKLSSSFEEPHLLTAG</sequence>
<keyword evidence="4" id="KW-1185">Reference proteome</keyword>
<dbReference type="PROSITE" id="PS51221">
    <property type="entry name" value="TTL"/>
    <property type="match status" value="1"/>
</dbReference>
<feature type="region of interest" description="Disordered" evidence="2">
    <location>
        <begin position="608"/>
        <end position="627"/>
    </location>
</feature>
<comment type="caution">
    <text evidence="3">The sequence shown here is derived from an EMBL/GenBank/DDBJ whole genome shotgun (WGS) entry which is preliminary data.</text>
</comment>
<feature type="coiled-coil region" evidence="1">
    <location>
        <begin position="194"/>
        <end position="221"/>
    </location>
</feature>
<dbReference type="Pfam" id="PF03133">
    <property type="entry name" value="TTL"/>
    <property type="match status" value="1"/>
</dbReference>
<dbReference type="Proteomes" id="UP001642483">
    <property type="component" value="Unassembled WGS sequence"/>
</dbReference>
<dbReference type="SUPFAM" id="SSF56059">
    <property type="entry name" value="Glutathione synthetase ATP-binding domain-like"/>
    <property type="match status" value="1"/>
</dbReference>
<accession>A0ABP0H2G0</accession>
<feature type="region of interest" description="Disordered" evidence="2">
    <location>
        <begin position="481"/>
        <end position="534"/>
    </location>
</feature>
<dbReference type="InterPro" id="IPR004344">
    <property type="entry name" value="TTL/TTLL_fam"/>
</dbReference>
<evidence type="ECO:0000313" key="3">
    <source>
        <dbReference type="EMBL" id="CAK8697990.1"/>
    </source>
</evidence>
<gene>
    <name evidence="3" type="ORF">CVLEPA_LOCUS31462</name>
</gene>
<feature type="compositionally biased region" description="Low complexity" evidence="2">
    <location>
        <begin position="481"/>
        <end position="531"/>
    </location>
</feature>
<feature type="compositionally biased region" description="Polar residues" evidence="2">
    <location>
        <begin position="1044"/>
        <end position="1076"/>
    </location>
</feature>
<evidence type="ECO:0000256" key="2">
    <source>
        <dbReference type="SAM" id="MobiDB-lite"/>
    </source>
</evidence>
<protein>
    <recommendedName>
        <fullName evidence="5">Protein polyglycylase TTLL10</fullName>
    </recommendedName>
</protein>
<feature type="compositionally biased region" description="Polar residues" evidence="2">
    <location>
        <begin position="615"/>
        <end position="627"/>
    </location>
</feature>
<dbReference type="EMBL" id="CAWYQH010000174">
    <property type="protein sequence ID" value="CAK8697990.1"/>
    <property type="molecule type" value="Genomic_DNA"/>
</dbReference>
<dbReference type="PANTHER" id="PTHR46810">
    <property type="entry name" value="INACTIVE POLYGLYCYLASE TTLL10"/>
    <property type="match status" value="1"/>
</dbReference>
<feature type="region of interest" description="Disordered" evidence="2">
    <location>
        <begin position="542"/>
        <end position="561"/>
    </location>
</feature>
<dbReference type="InterPro" id="IPR027752">
    <property type="entry name" value="TTLL10"/>
</dbReference>
<keyword evidence="1" id="KW-0175">Coiled coil</keyword>
<organism evidence="3 4">
    <name type="scientific">Clavelina lepadiformis</name>
    <name type="common">Light-bulb sea squirt</name>
    <name type="synonym">Ascidia lepadiformis</name>
    <dbReference type="NCBI Taxonomy" id="159417"/>
    <lineage>
        <taxon>Eukaryota</taxon>
        <taxon>Metazoa</taxon>
        <taxon>Chordata</taxon>
        <taxon>Tunicata</taxon>
        <taxon>Ascidiacea</taxon>
        <taxon>Aplousobranchia</taxon>
        <taxon>Clavelinidae</taxon>
        <taxon>Clavelina</taxon>
    </lineage>
</organism>
<evidence type="ECO:0000256" key="1">
    <source>
        <dbReference type="SAM" id="Coils"/>
    </source>
</evidence>